<evidence type="ECO:0000256" key="5">
    <source>
        <dbReference type="SAM" id="SignalP"/>
    </source>
</evidence>
<gene>
    <name evidence="7" type="ORF">A6A05_03205</name>
</gene>
<dbReference type="InterPro" id="IPR000709">
    <property type="entry name" value="Leu_Ile_Val-bd"/>
</dbReference>
<dbReference type="CDD" id="cd06333">
    <property type="entry name" value="PBP1_ABC_RPA1789-like"/>
    <property type="match status" value="1"/>
</dbReference>
<comment type="similarity">
    <text evidence="1">Belongs to the leucine-binding protein family.</text>
</comment>
<accession>A0A178MGP9</accession>
<dbReference type="InterPro" id="IPR028081">
    <property type="entry name" value="Leu-bd"/>
</dbReference>
<evidence type="ECO:0000256" key="4">
    <source>
        <dbReference type="ARBA" id="ARBA00022970"/>
    </source>
</evidence>
<dbReference type="SUPFAM" id="SSF53822">
    <property type="entry name" value="Periplasmic binding protein-like I"/>
    <property type="match status" value="1"/>
</dbReference>
<feature type="chain" id="PRO_5008091932" evidence="5">
    <location>
        <begin position="27"/>
        <end position="384"/>
    </location>
</feature>
<evidence type="ECO:0000313" key="7">
    <source>
        <dbReference type="EMBL" id="OAN47849.1"/>
    </source>
</evidence>
<dbReference type="OrthoDB" id="9791590at2"/>
<evidence type="ECO:0000256" key="1">
    <source>
        <dbReference type="ARBA" id="ARBA00010062"/>
    </source>
</evidence>
<dbReference type="PANTHER" id="PTHR30483">
    <property type="entry name" value="LEUCINE-SPECIFIC-BINDING PROTEIN"/>
    <property type="match status" value="1"/>
</dbReference>
<keyword evidence="8" id="KW-1185">Reference proteome</keyword>
<feature type="signal peptide" evidence="5">
    <location>
        <begin position="1"/>
        <end position="26"/>
    </location>
</feature>
<keyword evidence="2" id="KW-0813">Transport</keyword>
<reference evidence="7 8" key="1">
    <citation type="submission" date="2016-04" db="EMBL/GenBank/DDBJ databases">
        <title>Draft genome sequence of freshwater magnetotactic bacteria Magnetospirillum marisnigri SP-1 and Magnetospirillum moscoviense BB-1.</title>
        <authorList>
            <person name="Koziaeva V."/>
            <person name="Dziuba M.V."/>
            <person name="Ivanov T.M."/>
            <person name="Kuznetsov B."/>
            <person name="Grouzdev D.S."/>
        </authorList>
    </citation>
    <scope>NUCLEOTIDE SEQUENCE [LARGE SCALE GENOMIC DNA]</scope>
    <source>
        <strain evidence="7 8">BB-1</strain>
    </source>
</reference>
<evidence type="ECO:0000256" key="3">
    <source>
        <dbReference type="ARBA" id="ARBA00022729"/>
    </source>
</evidence>
<keyword evidence="4" id="KW-0029">Amino-acid transport</keyword>
<evidence type="ECO:0000256" key="2">
    <source>
        <dbReference type="ARBA" id="ARBA00022448"/>
    </source>
</evidence>
<proteinExistence type="inferred from homology"/>
<comment type="caution">
    <text evidence="7">The sequence shown here is derived from an EMBL/GenBank/DDBJ whole genome shotgun (WGS) entry which is preliminary data.</text>
</comment>
<dbReference type="Pfam" id="PF13458">
    <property type="entry name" value="Peripla_BP_6"/>
    <property type="match status" value="1"/>
</dbReference>
<sequence length="384" mass="40585">MRSLVKWGVAACAVFAAGTFAGTAQAADTIKIGAFLSVTGPASFLGEPEKKTLEMYVDRLNKDGGVRGKKVELIHYDDAGAPDKAVTFAKRLIQNDNVDIIIGGTTTGTSMAAIKVVEPAGVPFISLAGGIDIIDPVKKWVFKTPHTDRMAAEKVFLDMKKKGISKVAMISEDAGFGKSGHDQSLKVAPIYGIQIVADEVYSPKDPDVTAQLTKIKNTAGVQAVFNFGFGQGPAIVTKNFKQLGMSVPLYQSHGVASKDFIKLAGEAAEGIRLPAAGLVVAEQLGATDPQKPVVTAFKKEYEAAFKSDVSTFAGHAYDGLQIALAAILRAGSTDKEKVRAEIEKTSGYVGTGGLVSMSPEDHMGLSLSAFRMVEVKKGDWVLAD</sequence>
<dbReference type="InterPro" id="IPR028082">
    <property type="entry name" value="Peripla_BP_I"/>
</dbReference>
<dbReference type="PANTHER" id="PTHR30483:SF38">
    <property type="entry name" value="BLR7848 PROTEIN"/>
    <property type="match status" value="1"/>
</dbReference>
<dbReference type="Proteomes" id="UP000078543">
    <property type="component" value="Unassembled WGS sequence"/>
</dbReference>
<dbReference type="GO" id="GO:0006865">
    <property type="term" value="P:amino acid transport"/>
    <property type="evidence" value="ECO:0007669"/>
    <property type="project" value="UniProtKB-KW"/>
</dbReference>
<dbReference type="AlphaFoldDB" id="A0A178MGP9"/>
<dbReference type="EMBL" id="LWQU01000163">
    <property type="protein sequence ID" value="OAN47849.1"/>
    <property type="molecule type" value="Genomic_DNA"/>
</dbReference>
<dbReference type="Gene3D" id="3.40.50.2300">
    <property type="match status" value="2"/>
</dbReference>
<keyword evidence="3 5" id="KW-0732">Signal</keyword>
<dbReference type="InterPro" id="IPR051010">
    <property type="entry name" value="BCAA_transport"/>
</dbReference>
<protein>
    <submittedName>
        <fullName evidence="7">ABC transporter substrate-binding protein</fullName>
    </submittedName>
</protein>
<dbReference type="STRING" id="1437059.A6A05_03205"/>
<evidence type="ECO:0000259" key="6">
    <source>
        <dbReference type="Pfam" id="PF13458"/>
    </source>
</evidence>
<name>A0A178MGP9_9PROT</name>
<feature type="domain" description="Leucine-binding protein" evidence="6">
    <location>
        <begin position="29"/>
        <end position="378"/>
    </location>
</feature>
<dbReference type="RefSeq" id="WP_068502977.1">
    <property type="nucleotide sequence ID" value="NZ_LWQU01000163.1"/>
</dbReference>
<evidence type="ECO:0000313" key="8">
    <source>
        <dbReference type="Proteomes" id="UP000078543"/>
    </source>
</evidence>
<dbReference type="PRINTS" id="PR00337">
    <property type="entry name" value="LEUILEVALBP"/>
</dbReference>
<organism evidence="7 8">
    <name type="scientific">Magnetospirillum moscoviense</name>
    <dbReference type="NCBI Taxonomy" id="1437059"/>
    <lineage>
        <taxon>Bacteria</taxon>
        <taxon>Pseudomonadati</taxon>
        <taxon>Pseudomonadota</taxon>
        <taxon>Alphaproteobacteria</taxon>
        <taxon>Rhodospirillales</taxon>
        <taxon>Rhodospirillaceae</taxon>
        <taxon>Magnetospirillum</taxon>
    </lineage>
</organism>